<keyword evidence="2" id="KW-0472">Membrane</keyword>
<keyword evidence="2" id="KW-0812">Transmembrane</keyword>
<evidence type="ECO:0000256" key="1">
    <source>
        <dbReference type="SAM" id="MobiDB-lite"/>
    </source>
</evidence>
<evidence type="ECO:0000256" key="2">
    <source>
        <dbReference type="SAM" id="Phobius"/>
    </source>
</evidence>
<keyword evidence="2" id="KW-1133">Transmembrane helix</keyword>
<name>A0A0F6Z5C2_9CORY</name>
<keyword evidence="4" id="KW-1185">Reference proteome</keyword>
<dbReference type="RefSeq" id="WP_003863657.1">
    <property type="nucleotide sequence ID" value="NZ_CP011309.1"/>
</dbReference>
<evidence type="ECO:0000313" key="3">
    <source>
        <dbReference type="EMBL" id="AKF27025.1"/>
    </source>
</evidence>
<sequence length="164" mass="18334">MDAAELVALIGGLAGLATALGGLIIAFQKFRTQKAETDLKFAEIQQAARRSAMEEIETAIGGFAQINEDLRRHIADQQQRQEDQGHQLVDLNRRVTDVTALKTAAVLHIAERERWAQQRWTDRPETLPTIPAVLLSEVQQVDPTLRSSKYTLRDPKPKARDPTT</sequence>
<dbReference type="HOGENOM" id="CLU_1615856_0_0_11"/>
<feature type="region of interest" description="Disordered" evidence="1">
    <location>
        <begin position="145"/>
        <end position="164"/>
    </location>
</feature>
<evidence type="ECO:0000313" key="4">
    <source>
        <dbReference type="Proteomes" id="UP000034037"/>
    </source>
</evidence>
<feature type="compositionally biased region" description="Basic and acidic residues" evidence="1">
    <location>
        <begin position="151"/>
        <end position="164"/>
    </location>
</feature>
<feature type="transmembrane region" description="Helical" evidence="2">
    <location>
        <begin position="6"/>
        <end position="27"/>
    </location>
</feature>
<accession>A0A0F6Z5C2</accession>
<gene>
    <name evidence="3" type="ORF">YH66_05375</name>
</gene>
<proteinExistence type="predicted"/>
<dbReference type="AlphaFoldDB" id="A0A0F6Z5C2"/>
<reference evidence="3 4" key="1">
    <citation type="submission" date="2015-04" db="EMBL/GenBank/DDBJ databases">
        <title>Complete Genome Sequence of Brevibacterium flavum ATCC 15168.</title>
        <authorList>
            <person name="Ahn J."/>
            <person name="Park G."/>
            <person name="Jeon W."/>
            <person name="Jang Y."/>
            <person name="Jang M."/>
            <person name="Lee H."/>
            <person name="Lee H."/>
        </authorList>
    </citation>
    <scope>NUCLEOTIDE SEQUENCE [LARGE SCALE GENOMIC DNA]</scope>
    <source>
        <strain evidence="3 4">ATCC 15168</strain>
    </source>
</reference>
<dbReference type="PATRIC" id="fig|92706.3.peg.1115"/>
<dbReference type="Proteomes" id="UP000034037">
    <property type="component" value="Chromosome"/>
</dbReference>
<dbReference type="EMBL" id="CP011309">
    <property type="protein sequence ID" value="AKF27025.1"/>
    <property type="molecule type" value="Genomic_DNA"/>
</dbReference>
<organism evidence="3 4">
    <name type="scientific">[Brevibacterium] flavum</name>
    <dbReference type="NCBI Taxonomy" id="92706"/>
    <lineage>
        <taxon>Bacteria</taxon>
        <taxon>Bacillati</taxon>
        <taxon>Actinomycetota</taxon>
        <taxon>Actinomycetes</taxon>
        <taxon>Mycobacteriales</taxon>
        <taxon>Corynebacteriaceae</taxon>
        <taxon>Corynebacterium</taxon>
    </lineage>
</organism>
<protein>
    <submittedName>
        <fullName evidence="3">Uncharacterized protein</fullName>
    </submittedName>
</protein>